<evidence type="ECO:0000256" key="4">
    <source>
        <dbReference type="ARBA" id="ARBA00022490"/>
    </source>
</evidence>
<dbReference type="OMA" id="AGKMNMS"/>
<keyword evidence="12" id="KW-1185">Reference proteome</keyword>
<dbReference type="VEuPathDB" id="PlasmoDB:PRELSG_1241000"/>
<feature type="coiled-coil region" evidence="9">
    <location>
        <begin position="330"/>
        <end position="357"/>
    </location>
</feature>
<dbReference type="EMBL" id="LN835307">
    <property type="protein sequence ID" value="CRH01526.1"/>
    <property type="molecule type" value="Genomic_DNA"/>
</dbReference>
<feature type="coiled-coil region" evidence="9">
    <location>
        <begin position="1380"/>
        <end position="1431"/>
    </location>
</feature>
<dbReference type="KEGG" id="prel:PRELSG_1241000"/>
<organism evidence="11 12">
    <name type="scientific">Plasmodium relictum</name>
    <dbReference type="NCBI Taxonomy" id="85471"/>
    <lineage>
        <taxon>Eukaryota</taxon>
        <taxon>Sar</taxon>
        <taxon>Alveolata</taxon>
        <taxon>Apicomplexa</taxon>
        <taxon>Aconoidasida</taxon>
        <taxon>Haemosporida</taxon>
        <taxon>Plasmodiidae</taxon>
        <taxon>Plasmodium</taxon>
        <taxon>Plasmodium (Haemamoeba)</taxon>
    </lineage>
</organism>
<feature type="region of interest" description="Disordered" evidence="10">
    <location>
        <begin position="380"/>
        <end position="400"/>
    </location>
</feature>
<evidence type="ECO:0000256" key="3">
    <source>
        <dbReference type="ARBA" id="ARBA00018408"/>
    </source>
</evidence>
<gene>
    <name evidence="11" type="ORF">PRELSG_1241000</name>
</gene>
<name>A0A1J1HA73_PLARL</name>
<protein>
    <recommendedName>
        <fullName evidence="3">Centrosomal protein of 70 kDa</fullName>
    </recommendedName>
</protein>
<evidence type="ECO:0000313" key="11">
    <source>
        <dbReference type="EMBL" id="CRH01526.1"/>
    </source>
</evidence>
<dbReference type="OrthoDB" id="378253at2759"/>
<feature type="coiled-coil region" evidence="9">
    <location>
        <begin position="1498"/>
        <end position="1555"/>
    </location>
</feature>
<feature type="coiled-coil region" evidence="9">
    <location>
        <begin position="1240"/>
        <end position="1355"/>
    </location>
</feature>
<accession>A0A1J1HA73</accession>
<keyword evidence="6 9" id="KW-0175">Coiled coil</keyword>
<evidence type="ECO:0000256" key="1">
    <source>
        <dbReference type="ARBA" id="ARBA00004300"/>
    </source>
</evidence>
<evidence type="ECO:0000256" key="10">
    <source>
        <dbReference type="SAM" id="MobiDB-lite"/>
    </source>
</evidence>
<keyword evidence="4" id="KW-0963">Cytoplasm</keyword>
<dbReference type="PANTHER" id="PTHR14594">
    <property type="entry name" value="CENTROSOMAL PROTEIN OF 70 KDA"/>
    <property type="match status" value="1"/>
</dbReference>
<evidence type="ECO:0000256" key="8">
    <source>
        <dbReference type="ARBA" id="ARBA00025273"/>
    </source>
</evidence>
<sequence length="2005" mass="237733">MSDDDFFYDKDKCSLHYIKSKTSTKIDDILKRRRAKQIKEANDLKSDTFLSFDDSLGKIENEEKKENNNDIFIDNKSGISSNNYNIYKDKDKINNDLNEYERNSYLIKDNFADSCYYTNNNISENNNLNNFSKNNCSNHNDKKNIYEDHSPNKYNTIENISENAVDNLSYNRLKRELTSYNNMEEFQNKNKALLYKKSLENIQEYSNNIVNDHNENEIKEKKEKQNIYFDELKILKTPSTELILNKIKSNDDSKDEMFTNLNKIYVNEIDMNKTPSKSFSKSYFEYLKFETAGKMNMSELETPLNLKEEDTTNTPFITYYLAGKIKNKNINGIENLENNLKDNLNEKEEINSNKEDENDYVNYYLKDSNIYGNEISKKKELKKKDDTEIEESFKDNEKSTNDNDIASITSNNKYSENHIYNKIINSKKYNFIKTEEHYKNMLKEKSSKNDNMMHSNNNKRFFNNDISFTDKNLSNAQFNIMNTKTFKMNFFNELKSKNHEDNAYLPNFKNEIKSFSFENPFNIEDKQYREISNSKKVAYGNSNEEQYDKMIENYNGKLYSTKNFEQNNHSIKNTILISSNIEKEVKENNNNNNDESHITLYKNLDKELSAKNRIIPNNLEKYKMSMGNGFVNKCNEENYVSIDIQKNINNKDNINNNQNYVYNSYKTENDINNKKYVDNENILVATDENYINKHNIYYHEDNNNRNSNNINYNTYNNSKNYAENKYYNIYKNDEYNLNKNEHNDLSKIEIHSNIKMETSKMNENIHHSNYEKGNILNTNGKDSFKMKLNMAVDKNSTNEINSMYKKFSNENVEDECVRNNNTIKNSNVDLSNDLNLKNKDSYAYKENSENNNSIIPNDNMDIDKINHNNKSVYNEGNSIYYTTSLNNKNAHNVGNMSKNIYETKANDLNNVSIYEKRIFSTSNKNITNKLGETADFGYKEVNNIYDSKDADILRMDNNNYNSDIDKINNVSDIKKSCFDYVKNNFNNVNMNDVKSMIFNSEYPNKENTRITFDTISKEINSEYFNEFIRDKIKSSINCIVEQILNDNQNNILKKLNTSIPNNEININDKYEMECNQNHHKNNNINGTEIKKCGNYNYKNEEKSINENKINLEVETKSEENFSKKYMNYEYEYWQKNDFNNINEENMLKNMNNAENFDNINLSKNLNKKKKKTSILKVKDNVDEFNEEDFHEIDKLNDNLKMSRVNRIIEISKSDLEKKKIKCKDILYSCIDVIYYLLNENNKKNNKMNNLLSEINNINEYEKKIENLAKENEKLKIVIEQRSESLKKKEIKERANLNKKITEQTKKITGYERDINIYKNKINNLSSKIMNKENEIEKLKKQYQVILEEIESCKNDANKVIKKVLNKKYMNLIDKQCFDISKYYEIQINSLNKEIKNLKDIIKSEAKEKILLNRKLNELEQINKDVKVIKNIIPLNSTNDVEIEIEKKKKKKEITEDDKLVNEEKKLKKNKIEKDINNSFIERNKEFKENEILNESKYKMKYQNLVKEMNEIKKDFEEQKKLYSKKIEQLEQNQEIQNMKNQLDTSEKIVQVYQNIFREKVNNIKSDHSYNQYCDKNKDDAENNYSCLSYNENKNYLKNSNNVNMNNNLNKSNIDDVNKFNSLFFQKEMNKINNISSNLNLTTINRDVIKNKNYLVNDNNLFNISHNENNNISDTDALTQNRYLNDFVKLYIDNFHMNDTNKNYKNDFGIFQKKSEQLLNNSKNNFINKGDNDFLYKNLMNYEKVELIKIFVSICNDLKTDNIFVIIQFVKFLSFIVYEQFPLFTSFYYNVASLVSLKSVKFNECIDVIKKWKAYYINGKKYYIFRRNVLLIFQSDLKDVKKNLLDQKCLHIMKNLYEKNSEISKYSNDSYEKAEYIINKHSKEIISKIIKTYMNIYNIDKISNIISHMNSMNSKLKTQSYFIRSISTCLNLSKTDNFQEIENKVKELVSTKGINEKIKNKLNIEEIDEYLAAYTIICTLKKYLNISHTKDLLPSISKIIQKNRSL</sequence>
<comment type="function">
    <text evidence="8">Plays a role in the organization of both preexisting and nascent microtubules in interphase cells. During mitosis, required for the organization and orientation of the mitotic spindle.</text>
</comment>
<dbReference type="Proteomes" id="UP000220158">
    <property type="component" value="Chromosome 12"/>
</dbReference>
<evidence type="ECO:0000256" key="2">
    <source>
        <dbReference type="ARBA" id="ARBA00011832"/>
    </source>
</evidence>
<evidence type="ECO:0000256" key="9">
    <source>
        <dbReference type="SAM" id="Coils"/>
    </source>
</evidence>
<keyword evidence="5" id="KW-0802">TPR repeat</keyword>
<evidence type="ECO:0000313" key="12">
    <source>
        <dbReference type="Proteomes" id="UP000220158"/>
    </source>
</evidence>
<dbReference type="PANTHER" id="PTHR14594:SF1">
    <property type="entry name" value="CENTROSOMAL PROTEIN OF 70 KDA"/>
    <property type="match status" value="1"/>
</dbReference>
<evidence type="ECO:0000256" key="5">
    <source>
        <dbReference type="ARBA" id="ARBA00022803"/>
    </source>
</evidence>
<dbReference type="GO" id="GO:0005813">
    <property type="term" value="C:centrosome"/>
    <property type="evidence" value="ECO:0007669"/>
    <property type="project" value="UniProtKB-SubCell"/>
</dbReference>
<dbReference type="GO" id="GO:0043015">
    <property type="term" value="F:gamma-tubulin binding"/>
    <property type="evidence" value="ECO:0007669"/>
    <property type="project" value="InterPro"/>
</dbReference>
<dbReference type="GO" id="GO:0060271">
    <property type="term" value="P:cilium assembly"/>
    <property type="evidence" value="ECO:0007669"/>
    <property type="project" value="InterPro"/>
</dbReference>
<dbReference type="InterPro" id="IPR037692">
    <property type="entry name" value="CEP70"/>
</dbReference>
<evidence type="ECO:0000256" key="7">
    <source>
        <dbReference type="ARBA" id="ARBA00023212"/>
    </source>
</evidence>
<dbReference type="RefSeq" id="XP_028534526.1">
    <property type="nucleotide sequence ID" value="XM_028678214.1"/>
</dbReference>
<dbReference type="GeneID" id="39737654"/>
<reference evidence="11 12" key="1">
    <citation type="submission" date="2015-04" db="EMBL/GenBank/DDBJ databases">
        <authorList>
            <consortium name="Pathogen Informatics"/>
        </authorList>
    </citation>
    <scope>NUCLEOTIDE SEQUENCE [LARGE SCALE GENOMIC DNA]</scope>
    <source>
        <strain evidence="11 12">SGS1</strain>
    </source>
</reference>
<comment type="subunit">
    <text evidence="2">Directly interacts with tubulin-gamma; this interaction determines centrosomal localization.</text>
</comment>
<comment type="subcellular location">
    <subcellularLocation>
        <location evidence="1">Cytoplasm</location>
        <location evidence="1">Cytoskeleton</location>
        <location evidence="1">Microtubule organizing center</location>
        <location evidence="1">Centrosome</location>
    </subcellularLocation>
</comment>
<dbReference type="GO" id="GO:0070507">
    <property type="term" value="P:regulation of microtubule cytoskeleton organization"/>
    <property type="evidence" value="ECO:0007669"/>
    <property type="project" value="InterPro"/>
</dbReference>
<keyword evidence="7" id="KW-0206">Cytoskeleton</keyword>
<proteinExistence type="predicted"/>
<evidence type="ECO:0000256" key="6">
    <source>
        <dbReference type="ARBA" id="ARBA00023054"/>
    </source>
</evidence>